<accession>A0A1H1MDQ3</accession>
<name>A0A1H1MDQ3_9ACTN</name>
<evidence type="ECO:0000256" key="1">
    <source>
        <dbReference type="SAM" id="Phobius"/>
    </source>
</evidence>
<reference evidence="3" key="1">
    <citation type="submission" date="2016-10" db="EMBL/GenBank/DDBJ databases">
        <authorList>
            <person name="Varghese N."/>
            <person name="Submissions S."/>
        </authorList>
    </citation>
    <scope>NUCLEOTIDE SEQUENCE [LARGE SCALE GENOMIC DNA]</scope>
    <source>
        <strain evidence="3">DSM 22620</strain>
    </source>
</reference>
<keyword evidence="1" id="KW-0472">Membrane</keyword>
<dbReference type="EMBL" id="LT629759">
    <property type="protein sequence ID" value="SDR84836.1"/>
    <property type="molecule type" value="Genomic_DNA"/>
</dbReference>
<protein>
    <submittedName>
        <fullName evidence="2">Uncharacterized protein</fullName>
    </submittedName>
</protein>
<proteinExistence type="predicted"/>
<dbReference type="Proteomes" id="UP000199480">
    <property type="component" value="Chromosome I"/>
</dbReference>
<keyword evidence="1" id="KW-0812">Transmembrane</keyword>
<evidence type="ECO:0000313" key="3">
    <source>
        <dbReference type="Proteomes" id="UP000199480"/>
    </source>
</evidence>
<organism evidence="2 3">
    <name type="scientific">Parafannyhessea umbonata</name>
    <dbReference type="NCBI Taxonomy" id="604330"/>
    <lineage>
        <taxon>Bacteria</taxon>
        <taxon>Bacillati</taxon>
        <taxon>Actinomycetota</taxon>
        <taxon>Coriobacteriia</taxon>
        <taxon>Coriobacteriales</taxon>
        <taxon>Atopobiaceae</taxon>
        <taxon>Parafannyhessea</taxon>
    </lineage>
</organism>
<gene>
    <name evidence="2" type="ORF">SAMN04489857_1392</name>
</gene>
<evidence type="ECO:0000313" key="2">
    <source>
        <dbReference type="EMBL" id="SDR84836.1"/>
    </source>
</evidence>
<feature type="transmembrane region" description="Helical" evidence="1">
    <location>
        <begin position="34"/>
        <end position="54"/>
    </location>
</feature>
<keyword evidence="1" id="KW-1133">Transmembrane helix</keyword>
<dbReference type="AlphaFoldDB" id="A0A1H1MDQ3"/>
<sequence>MRYVMPLGFALMAAGAVMRLDALAGVLASLVRPPAVVALAGWAGCMVAMSYMAAHNRQDVARDNWAEEVVNTVGQAALLLALLL</sequence>